<dbReference type="AlphaFoldDB" id="A0A1E3VPX7"/>
<feature type="transmembrane region" description="Helical" evidence="1">
    <location>
        <begin position="21"/>
        <end position="40"/>
    </location>
</feature>
<evidence type="ECO:0000313" key="3">
    <source>
        <dbReference type="Proteomes" id="UP000094172"/>
    </source>
</evidence>
<proteinExistence type="predicted"/>
<dbReference type="Proteomes" id="UP000094172">
    <property type="component" value="Unassembled WGS sequence"/>
</dbReference>
<dbReference type="EMBL" id="LPWE01000011">
    <property type="protein sequence ID" value="ODR95006.1"/>
    <property type="molecule type" value="Genomic_DNA"/>
</dbReference>
<evidence type="ECO:0000313" key="2">
    <source>
        <dbReference type="EMBL" id="ODR95006.1"/>
    </source>
</evidence>
<dbReference type="InterPro" id="IPR010266">
    <property type="entry name" value="NnrS"/>
</dbReference>
<keyword evidence="1" id="KW-0812">Transmembrane</keyword>
<sequence length="154" mass="16239">MNGAQHRGVFDTIFSQGFRPLFFGAGLGAAIAVAIWLSILRGDATLTTSFAPTRWHAHEMLFGAAAAALGGFVLTAIPNWTGRTPVRGTPLVVLVTAWLVGRIALATSAIVGNLQAAVLDLSFLAILFALVVREIVAARIWRHAPAIRPALATS</sequence>
<evidence type="ECO:0000256" key="1">
    <source>
        <dbReference type="SAM" id="Phobius"/>
    </source>
</evidence>
<accession>A0A1E3VPX7</accession>
<organism evidence="2 3">
    <name type="scientific">Methyloceanibacter stevinii</name>
    <dbReference type="NCBI Taxonomy" id="1774970"/>
    <lineage>
        <taxon>Bacteria</taxon>
        <taxon>Pseudomonadati</taxon>
        <taxon>Pseudomonadota</taxon>
        <taxon>Alphaproteobacteria</taxon>
        <taxon>Hyphomicrobiales</taxon>
        <taxon>Hyphomicrobiaceae</taxon>
        <taxon>Methyloceanibacter</taxon>
    </lineage>
</organism>
<reference evidence="2 3" key="1">
    <citation type="journal article" date="2016" name="Environ. Microbiol.">
        <title>New Methyloceanibacter diversity from North Sea sediments includes methanotroph containing solely the soluble methane monooxygenase.</title>
        <authorList>
            <person name="Vekeman B."/>
            <person name="Kerckhof F.M."/>
            <person name="Cremers G."/>
            <person name="de Vos P."/>
            <person name="Vandamme P."/>
            <person name="Boon N."/>
            <person name="Op den Camp H.J."/>
            <person name="Heylen K."/>
        </authorList>
    </citation>
    <scope>NUCLEOTIDE SEQUENCE [LARGE SCALE GENOMIC DNA]</scope>
    <source>
        <strain evidence="2 3">R-67176</strain>
    </source>
</reference>
<evidence type="ECO:0008006" key="4">
    <source>
        <dbReference type="Google" id="ProtNLM"/>
    </source>
</evidence>
<comment type="caution">
    <text evidence="2">The sequence shown here is derived from an EMBL/GenBank/DDBJ whole genome shotgun (WGS) entry which is preliminary data.</text>
</comment>
<dbReference type="RefSeq" id="WP_069444305.1">
    <property type="nucleotide sequence ID" value="NZ_LPWE01000011.1"/>
</dbReference>
<keyword evidence="1" id="KW-0472">Membrane</keyword>
<protein>
    <recommendedName>
        <fullName evidence="4">Short-chain dehydrogenase</fullName>
    </recommendedName>
</protein>
<dbReference type="Pfam" id="PF05940">
    <property type="entry name" value="NnrS"/>
    <property type="match status" value="1"/>
</dbReference>
<feature type="transmembrane region" description="Helical" evidence="1">
    <location>
        <begin position="91"/>
        <end position="111"/>
    </location>
</feature>
<gene>
    <name evidence="2" type="ORF">AUC70_04425</name>
</gene>
<name>A0A1E3VPX7_9HYPH</name>
<keyword evidence="3" id="KW-1185">Reference proteome</keyword>
<feature type="transmembrane region" description="Helical" evidence="1">
    <location>
        <begin position="60"/>
        <end position="79"/>
    </location>
</feature>
<keyword evidence="1" id="KW-1133">Transmembrane helix</keyword>
<feature type="transmembrane region" description="Helical" evidence="1">
    <location>
        <begin position="117"/>
        <end position="136"/>
    </location>
</feature>
<dbReference type="STRING" id="1774970.AUC70_04425"/>